<feature type="compositionally biased region" description="Basic and acidic residues" evidence="1">
    <location>
        <begin position="23"/>
        <end position="37"/>
    </location>
</feature>
<protein>
    <submittedName>
        <fullName evidence="2">Uncharacterized protein</fullName>
    </submittedName>
</protein>
<organism evidence="2 3">
    <name type="scientific">Botrytis paeoniae</name>
    <dbReference type="NCBI Taxonomy" id="278948"/>
    <lineage>
        <taxon>Eukaryota</taxon>
        <taxon>Fungi</taxon>
        <taxon>Dikarya</taxon>
        <taxon>Ascomycota</taxon>
        <taxon>Pezizomycotina</taxon>
        <taxon>Leotiomycetes</taxon>
        <taxon>Helotiales</taxon>
        <taxon>Sclerotiniaceae</taxon>
        <taxon>Botrytis</taxon>
    </lineage>
</organism>
<name>A0A4Z1F6M3_9HELO</name>
<dbReference type="Proteomes" id="UP000297910">
    <property type="component" value="Unassembled WGS sequence"/>
</dbReference>
<keyword evidence="3" id="KW-1185">Reference proteome</keyword>
<feature type="compositionally biased region" description="Basic and acidic residues" evidence="1">
    <location>
        <begin position="102"/>
        <end position="113"/>
    </location>
</feature>
<sequence length="142" mass="16581">MPIPDGWLYKSRPLKQMTTASPSRRDSRSMMKPKEKSAFRKVLRTLDENIDEQKNTRFILNAFIERLEEKGECKHDWKESEVKKELKDWGWDYRRKWKVDRDNKQKTLGKDDAMSNPGSESDKDKGGEGEEGEEGEGGEEQA</sequence>
<evidence type="ECO:0000256" key="1">
    <source>
        <dbReference type="SAM" id="MobiDB-lite"/>
    </source>
</evidence>
<gene>
    <name evidence="2" type="ORF">BPAE_0343g00050</name>
</gene>
<feature type="region of interest" description="Disordered" evidence="1">
    <location>
        <begin position="11"/>
        <end position="37"/>
    </location>
</feature>
<feature type="region of interest" description="Disordered" evidence="1">
    <location>
        <begin position="102"/>
        <end position="142"/>
    </location>
</feature>
<accession>A0A4Z1F6M3</accession>
<evidence type="ECO:0000313" key="3">
    <source>
        <dbReference type="Proteomes" id="UP000297910"/>
    </source>
</evidence>
<feature type="compositionally biased region" description="Acidic residues" evidence="1">
    <location>
        <begin position="129"/>
        <end position="142"/>
    </location>
</feature>
<proteinExistence type="predicted"/>
<reference evidence="2 3" key="1">
    <citation type="submission" date="2017-12" db="EMBL/GenBank/DDBJ databases">
        <title>Comparative genomics of Botrytis spp.</title>
        <authorList>
            <person name="Valero-Jimenez C.A."/>
            <person name="Tapia P."/>
            <person name="Veloso J."/>
            <person name="Silva-Moreno E."/>
            <person name="Staats M."/>
            <person name="Valdes J.H."/>
            <person name="Van Kan J.A.L."/>
        </authorList>
    </citation>
    <scope>NUCLEOTIDE SEQUENCE [LARGE SCALE GENOMIC DNA]</scope>
    <source>
        <strain evidence="2 3">Bp0003</strain>
    </source>
</reference>
<evidence type="ECO:0000313" key="2">
    <source>
        <dbReference type="EMBL" id="TGO19360.1"/>
    </source>
</evidence>
<dbReference type="EMBL" id="PQXI01000341">
    <property type="protein sequence ID" value="TGO19360.1"/>
    <property type="molecule type" value="Genomic_DNA"/>
</dbReference>
<dbReference type="AlphaFoldDB" id="A0A4Z1F6M3"/>
<comment type="caution">
    <text evidence="2">The sequence shown here is derived from an EMBL/GenBank/DDBJ whole genome shotgun (WGS) entry which is preliminary data.</text>
</comment>